<feature type="domain" description="Trichohyalin-plectin-homology" evidence="9">
    <location>
        <begin position="127"/>
        <end position="474"/>
    </location>
</feature>
<dbReference type="STRING" id="329046.A0A1Y2CSH7"/>
<comment type="subcellular location">
    <subcellularLocation>
        <location evidence="1">Cell projection</location>
        <location evidence="1">Cilium</location>
        <location evidence="1">Flagellum</location>
    </subcellularLocation>
</comment>
<comment type="caution">
    <text evidence="10">The sequence shown here is derived from an EMBL/GenBank/DDBJ whole genome shotgun (WGS) entry which is preliminary data.</text>
</comment>
<sequence>MASLPSQPRRVTNKEKTITVITRDNIRTLKPHNTDSSQKPKGPALLLPGYELDRIKNSAVFLSKEQLAEYNHELNNQRLTAAETAKARKAKMEEYDHQRSSNAKLSALEQETKDKSNYLLAKAQMQLEEQEDEIKHMNELMLYAKCVAIRDVQVEEKKMIARERKDEEARLDAMMELERVNELKKLEEREKKRIEELRKGAAKIRLQIEERREAALLEQERRDQETKQILKAIADMNEQFKLEKANKVKLQRVMMQEVAKANLESTDRRRQQKLAEEEEDKKVLQYILDKEQREMEKDRIMQQKKAEREQELARLRAAQEKMSDKQAQQDALRAQRAYEAYEREWRRKEKETAEKHQLQENELKTERIKQQRAREHAIAVEARKMKDEFFENLRRQKETEERIKKEELLKHEKNKIYSTEVQAQIREKEALRKKQREEFFMEGVRLAQERLEKKNKIDQIKDRKIQELRNIGVPQKYCKEIERQVNASDKHTFSMGH</sequence>
<keyword evidence="3 8" id="KW-0175">Coiled coil</keyword>
<feature type="coiled-coil region" evidence="8">
    <location>
        <begin position="177"/>
        <end position="227"/>
    </location>
</feature>
<accession>A0A1Y2CSH7</accession>
<keyword evidence="4" id="KW-0969">Cilium</keyword>
<dbReference type="GO" id="GO:0031514">
    <property type="term" value="C:motile cilium"/>
    <property type="evidence" value="ECO:0007669"/>
    <property type="project" value="UniProtKB-SubCell"/>
</dbReference>
<dbReference type="Pfam" id="PF13868">
    <property type="entry name" value="TPH"/>
    <property type="match status" value="1"/>
</dbReference>
<gene>
    <name evidence="10" type="ORF">BCR33DRAFT_847225</name>
</gene>
<evidence type="ECO:0000256" key="6">
    <source>
        <dbReference type="ARBA" id="ARBA00034116"/>
    </source>
</evidence>
<protein>
    <recommendedName>
        <fullName evidence="7">Cilia- and flagella-associated protein 45</fullName>
    </recommendedName>
</protein>
<evidence type="ECO:0000256" key="1">
    <source>
        <dbReference type="ARBA" id="ARBA00004230"/>
    </source>
</evidence>
<dbReference type="EMBL" id="MCGO01000008">
    <property type="protein sequence ID" value="ORY49988.1"/>
    <property type="molecule type" value="Genomic_DNA"/>
</dbReference>
<evidence type="ECO:0000313" key="11">
    <source>
        <dbReference type="Proteomes" id="UP000193642"/>
    </source>
</evidence>
<evidence type="ECO:0000259" key="9">
    <source>
        <dbReference type="Pfam" id="PF13868"/>
    </source>
</evidence>
<evidence type="ECO:0000256" key="5">
    <source>
        <dbReference type="ARBA" id="ARBA00023273"/>
    </source>
</evidence>
<dbReference type="PANTHER" id="PTHR15504">
    <property type="entry name" value="NASOPHARYNGEAL EPITHELIUM SPECIFIC PROTEIN 1"/>
    <property type="match status" value="1"/>
</dbReference>
<name>A0A1Y2CSH7_9FUNG</name>
<dbReference type="InterPro" id="IPR043597">
    <property type="entry name" value="TPH_dom"/>
</dbReference>
<dbReference type="Proteomes" id="UP000193642">
    <property type="component" value="Unassembled WGS sequence"/>
</dbReference>
<evidence type="ECO:0000256" key="3">
    <source>
        <dbReference type="ARBA" id="ARBA00023054"/>
    </source>
</evidence>
<feature type="coiled-coil region" evidence="8">
    <location>
        <begin position="113"/>
        <end position="140"/>
    </location>
</feature>
<dbReference type="OrthoDB" id="1902038at2759"/>
<organism evidence="10 11">
    <name type="scientific">Rhizoclosmatium globosum</name>
    <dbReference type="NCBI Taxonomy" id="329046"/>
    <lineage>
        <taxon>Eukaryota</taxon>
        <taxon>Fungi</taxon>
        <taxon>Fungi incertae sedis</taxon>
        <taxon>Chytridiomycota</taxon>
        <taxon>Chytridiomycota incertae sedis</taxon>
        <taxon>Chytridiomycetes</taxon>
        <taxon>Chytridiales</taxon>
        <taxon>Chytriomycetaceae</taxon>
        <taxon>Rhizoclosmatium</taxon>
    </lineage>
</organism>
<dbReference type="InterPro" id="IPR033253">
    <property type="entry name" value="CFAP45"/>
</dbReference>
<evidence type="ECO:0000313" key="10">
    <source>
        <dbReference type="EMBL" id="ORY49988.1"/>
    </source>
</evidence>
<keyword evidence="2" id="KW-0282">Flagellum</keyword>
<feature type="coiled-coil region" evidence="8">
    <location>
        <begin position="274"/>
        <end position="366"/>
    </location>
</feature>
<reference evidence="10 11" key="1">
    <citation type="submission" date="2016-07" db="EMBL/GenBank/DDBJ databases">
        <title>Pervasive Adenine N6-methylation of Active Genes in Fungi.</title>
        <authorList>
            <consortium name="DOE Joint Genome Institute"/>
            <person name="Mondo S.J."/>
            <person name="Dannebaum R.O."/>
            <person name="Kuo R.C."/>
            <person name="Labutti K."/>
            <person name="Haridas S."/>
            <person name="Kuo A."/>
            <person name="Salamov A."/>
            <person name="Ahrendt S.R."/>
            <person name="Lipzen A."/>
            <person name="Sullivan W."/>
            <person name="Andreopoulos W.B."/>
            <person name="Clum A."/>
            <person name="Lindquist E."/>
            <person name="Daum C."/>
            <person name="Ramamoorthy G.K."/>
            <person name="Gryganskyi A."/>
            <person name="Culley D."/>
            <person name="Magnuson J.K."/>
            <person name="James T.Y."/>
            <person name="O'Malley M.A."/>
            <person name="Stajich J.E."/>
            <person name="Spatafora J.W."/>
            <person name="Visel A."/>
            <person name="Grigoriev I.V."/>
        </authorList>
    </citation>
    <scope>NUCLEOTIDE SEQUENCE [LARGE SCALE GENOMIC DNA]</scope>
    <source>
        <strain evidence="10 11">JEL800</strain>
    </source>
</reference>
<keyword evidence="5" id="KW-0966">Cell projection</keyword>
<evidence type="ECO:0000256" key="4">
    <source>
        <dbReference type="ARBA" id="ARBA00023069"/>
    </source>
</evidence>
<proteinExistence type="inferred from homology"/>
<comment type="similarity">
    <text evidence="6">Belongs to the CFAP45 family.</text>
</comment>
<evidence type="ECO:0000256" key="8">
    <source>
        <dbReference type="SAM" id="Coils"/>
    </source>
</evidence>
<dbReference type="PANTHER" id="PTHR15504:SF0">
    <property type="entry name" value="CILIA- AND FLAGELLA-ASSOCIATED PROTEIN 45"/>
    <property type="match status" value="1"/>
</dbReference>
<evidence type="ECO:0000256" key="2">
    <source>
        <dbReference type="ARBA" id="ARBA00022846"/>
    </source>
</evidence>
<dbReference type="AlphaFoldDB" id="A0A1Y2CSH7"/>
<evidence type="ECO:0000256" key="7">
    <source>
        <dbReference type="ARBA" id="ARBA00034142"/>
    </source>
</evidence>
<keyword evidence="11" id="KW-1185">Reference proteome</keyword>